<dbReference type="InterPro" id="IPR011528">
    <property type="entry name" value="NERD"/>
</dbReference>
<name>A0A1M5F0Z3_LOKAT</name>
<dbReference type="GO" id="GO:0005524">
    <property type="term" value="F:ATP binding"/>
    <property type="evidence" value="ECO:0007669"/>
    <property type="project" value="InterPro"/>
</dbReference>
<dbReference type="Pfam" id="PF09848">
    <property type="entry name" value="SLFN-g3_helicase"/>
    <property type="match status" value="1"/>
</dbReference>
<gene>
    <name evidence="3" type="ORF">SAMN05444339_11613</name>
</gene>
<dbReference type="InterPro" id="IPR018647">
    <property type="entry name" value="SLFN_3-like_DNA/RNA_helicase"/>
</dbReference>
<dbReference type="Proteomes" id="UP000183987">
    <property type="component" value="Unassembled WGS sequence"/>
</dbReference>
<dbReference type="EMBL" id="FQUE01000016">
    <property type="protein sequence ID" value="SHF84901.1"/>
    <property type="molecule type" value="Genomic_DNA"/>
</dbReference>
<evidence type="ECO:0000313" key="3">
    <source>
        <dbReference type="EMBL" id="SHF84901.1"/>
    </source>
</evidence>
<dbReference type="AlphaFoldDB" id="A0A1M5F0Z3"/>
<evidence type="ECO:0000256" key="1">
    <source>
        <dbReference type="ARBA" id="ARBA00034923"/>
    </source>
</evidence>
<dbReference type="STRING" id="366533.SAMN05444339_11613"/>
<dbReference type="OrthoDB" id="7066673at2"/>
<dbReference type="GO" id="GO:0005829">
    <property type="term" value="C:cytosol"/>
    <property type="evidence" value="ECO:0007669"/>
    <property type="project" value="TreeGrafter"/>
</dbReference>
<dbReference type="Gene3D" id="3.40.50.300">
    <property type="entry name" value="P-loop containing nucleotide triphosphate hydrolases"/>
    <property type="match status" value="2"/>
</dbReference>
<organism evidence="3 4">
    <name type="scientific">Loktanella atrilutea</name>
    <dbReference type="NCBI Taxonomy" id="366533"/>
    <lineage>
        <taxon>Bacteria</taxon>
        <taxon>Pseudomonadati</taxon>
        <taxon>Pseudomonadota</taxon>
        <taxon>Alphaproteobacteria</taxon>
        <taxon>Rhodobacterales</taxon>
        <taxon>Roseobacteraceae</taxon>
        <taxon>Loktanella</taxon>
    </lineage>
</organism>
<sequence>MAVLIPDVPVNCPNSERLVYERLGRELPDNWIILHSLGLPGHETKIWGEADMIVLSSHGVFALEVKGGKVSCADGVWTFSGDFRSYSKYESPWKQASGAMNTVRDQLQRAAGSFKDVLFGFGVIMPYTQFTTKGAEIVSEVLLDKRQFRDTLGHYISALQRHWNGVCLDKRGKTYRGLKPDEIKLARQILRPDLDTALSLGGYLTGVDERLLQLTNEQIRTSRRLAANPRTVVRGAAGTGKSVIALERAKQLSADGKKVLMLCFNQLLAGHIRNGFAGDQRAATLEVRHVHALYRDLIASAGLLDSLAAEDSEHPEFFPKRFPGIAAEALCTRMSEPWDVLVVDEAQDLLTPEHLDVFDLLVRDGIRRGCWHIFLDPLQNIYGVETQDLVEQRLAEGAPAFDDLFENCRNTRQVAVQASIVSGIDLAVTGAPDGPQCQVHYHPNADEGVAKLETILRELFDRDVPPRDVAILSTRRWENSLLSGRTEIAGRRLADPSNETALRNGSLLFSTMHAFKGLERQVVIAIDMEETGDAKWSMLHYAGLSRARGLLHVLVPAAKRKSYERQAENFGRRIQARRS</sequence>
<evidence type="ECO:0000259" key="2">
    <source>
        <dbReference type="PROSITE" id="PS50965"/>
    </source>
</evidence>
<keyword evidence="4" id="KW-1185">Reference proteome</keyword>
<dbReference type="PANTHER" id="PTHR11070">
    <property type="entry name" value="UVRD / RECB / PCRA DNA HELICASE FAMILY MEMBER"/>
    <property type="match status" value="1"/>
</dbReference>
<dbReference type="InterPro" id="IPR000212">
    <property type="entry name" value="DNA_helicase_UvrD/REP"/>
</dbReference>
<reference evidence="4" key="1">
    <citation type="submission" date="2016-11" db="EMBL/GenBank/DDBJ databases">
        <authorList>
            <person name="Varghese N."/>
            <person name="Submissions S."/>
        </authorList>
    </citation>
    <scope>NUCLEOTIDE SEQUENCE [LARGE SCALE GENOMIC DNA]</scope>
    <source>
        <strain evidence="4">DSM 29326</strain>
    </source>
</reference>
<dbReference type="RefSeq" id="WP_072858772.1">
    <property type="nucleotide sequence ID" value="NZ_FQUE01000016.1"/>
</dbReference>
<dbReference type="GO" id="GO:0000725">
    <property type="term" value="P:recombinational repair"/>
    <property type="evidence" value="ECO:0007669"/>
    <property type="project" value="TreeGrafter"/>
</dbReference>
<feature type="domain" description="NERD" evidence="2">
    <location>
        <begin position="11"/>
        <end position="126"/>
    </location>
</feature>
<dbReference type="GO" id="GO:0003677">
    <property type="term" value="F:DNA binding"/>
    <property type="evidence" value="ECO:0007669"/>
    <property type="project" value="InterPro"/>
</dbReference>
<dbReference type="PANTHER" id="PTHR11070:SF2">
    <property type="entry name" value="ATP-DEPENDENT DNA HELICASE SRS2"/>
    <property type="match status" value="1"/>
</dbReference>
<dbReference type="InterPro" id="IPR027417">
    <property type="entry name" value="P-loop_NTPase"/>
</dbReference>
<dbReference type="PROSITE" id="PS50965">
    <property type="entry name" value="NERD"/>
    <property type="match status" value="1"/>
</dbReference>
<protein>
    <recommendedName>
        <fullName evidence="1">DNA 3'-5' helicase II</fullName>
    </recommendedName>
</protein>
<accession>A0A1M5F0Z3</accession>
<dbReference type="SUPFAM" id="SSF52540">
    <property type="entry name" value="P-loop containing nucleoside triphosphate hydrolases"/>
    <property type="match status" value="1"/>
</dbReference>
<dbReference type="GO" id="GO:0043138">
    <property type="term" value="F:3'-5' DNA helicase activity"/>
    <property type="evidence" value="ECO:0007669"/>
    <property type="project" value="TreeGrafter"/>
</dbReference>
<dbReference type="Pfam" id="PF08378">
    <property type="entry name" value="NERD"/>
    <property type="match status" value="1"/>
</dbReference>
<proteinExistence type="predicted"/>
<evidence type="ECO:0000313" key="4">
    <source>
        <dbReference type="Proteomes" id="UP000183987"/>
    </source>
</evidence>